<dbReference type="SUPFAM" id="SSF103506">
    <property type="entry name" value="Mitochondrial carrier"/>
    <property type="match status" value="1"/>
</dbReference>
<dbReference type="InterPro" id="IPR044712">
    <property type="entry name" value="SLC25A32-like"/>
</dbReference>
<comment type="subcellular location">
    <subcellularLocation>
        <location evidence="1">Membrane</location>
        <topology evidence="1">Multi-pass membrane protein</topology>
    </subcellularLocation>
</comment>
<dbReference type="AlphaFoldDB" id="A0AAV7EQV2"/>
<dbReference type="FunFam" id="1.50.40.10:FF:000075">
    <property type="entry name" value="Nicotinamide adenine dinucleotide transporter 2, mitochondrial"/>
    <property type="match status" value="1"/>
</dbReference>
<dbReference type="InterPro" id="IPR002067">
    <property type="entry name" value="MCP"/>
</dbReference>
<evidence type="ECO:0000256" key="5">
    <source>
        <dbReference type="ARBA" id="ARBA00022737"/>
    </source>
</evidence>
<reference evidence="12 13" key="1">
    <citation type="submission" date="2021-07" db="EMBL/GenBank/DDBJ databases">
        <title>The Aristolochia fimbriata genome: insights into angiosperm evolution, floral development and chemical biosynthesis.</title>
        <authorList>
            <person name="Jiao Y."/>
        </authorList>
    </citation>
    <scope>NUCLEOTIDE SEQUENCE [LARGE SCALE GENOMIC DNA]</scope>
    <source>
        <strain evidence="12">IBCAS-2021</strain>
        <tissue evidence="12">Leaf</tissue>
    </source>
</reference>
<feature type="transmembrane region" description="Helical" evidence="11">
    <location>
        <begin position="116"/>
        <end position="140"/>
    </location>
</feature>
<keyword evidence="4 8" id="KW-0812">Transmembrane</keyword>
<keyword evidence="3 9" id="KW-0813">Transport</keyword>
<accession>A0AAV7EQV2</accession>
<comment type="similarity">
    <text evidence="2 9">Belongs to the mitochondrial carrier (TC 2.A.29) family.</text>
</comment>
<evidence type="ECO:0000256" key="3">
    <source>
        <dbReference type="ARBA" id="ARBA00022448"/>
    </source>
</evidence>
<dbReference type="PROSITE" id="PS50920">
    <property type="entry name" value="SOLCAR"/>
    <property type="match status" value="3"/>
</dbReference>
<feature type="compositionally biased region" description="Polar residues" evidence="10">
    <location>
        <begin position="344"/>
        <end position="359"/>
    </location>
</feature>
<dbReference type="GO" id="GO:0015215">
    <property type="term" value="F:nucleotide transmembrane transporter activity"/>
    <property type="evidence" value="ECO:0007669"/>
    <property type="project" value="UniProtKB-ARBA"/>
</dbReference>
<dbReference type="PRINTS" id="PR00926">
    <property type="entry name" value="MITOCARRIER"/>
</dbReference>
<dbReference type="Gene3D" id="1.50.40.10">
    <property type="entry name" value="Mitochondrial carrier domain"/>
    <property type="match status" value="2"/>
</dbReference>
<evidence type="ECO:0000313" key="12">
    <source>
        <dbReference type="EMBL" id="KAG9450475.1"/>
    </source>
</evidence>
<keyword evidence="7 8" id="KW-0472">Membrane</keyword>
<evidence type="ECO:0000256" key="10">
    <source>
        <dbReference type="SAM" id="MobiDB-lite"/>
    </source>
</evidence>
<dbReference type="GO" id="GO:0016020">
    <property type="term" value="C:membrane"/>
    <property type="evidence" value="ECO:0007669"/>
    <property type="project" value="UniProtKB-SubCell"/>
</dbReference>
<name>A0AAV7EQV2_ARIFI</name>
<keyword evidence="13" id="KW-1185">Reference proteome</keyword>
<evidence type="ECO:0000256" key="6">
    <source>
        <dbReference type="ARBA" id="ARBA00022989"/>
    </source>
</evidence>
<evidence type="ECO:0000313" key="13">
    <source>
        <dbReference type="Proteomes" id="UP000825729"/>
    </source>
</evidence>
<evidence type="ECO:0000256" key="7">
    <source>
        <dbReference type="ARBA" id="ARBA00023136"/>
    </source>
</evidence>
<evidence type="ECO:0000256" key="8">
    <source>
        <dbReference type="PROSITE-ProRule" id="PRU00282"/>
    </source>
</evidence>
<keyword evidence="5" id="KW-0677">Repeat</keyword>
<feature type="repeat" description="Solcar" evidence="8">
    <location>
        <begin position="11"/>
        <end position="103"/>
    </location>
</feature>
<dbReference type="Pfam" id="PF00153">
    <property type="entry name" value="Mito_carr"/>
    <property type="match status" value="3"/>
</dbReference>
<feature type="repeat" description="Solcar" evidence="8">
    <location>
        <begin position="114"/>
        <end position="202"/>
    </location>
</feature>
<evidence type="ECO:0000256" key="4">
    <source>
        <dbReference type="ARBA" id="ARBA00022692"/>
    </source>
</evidence>
<comment type="caution">
    <text evidence="12">The sequence shown here is derived from an EMBL/GenBank/DDBJ whole genome shotgun (WGS) entry which is preliminary data.</text>
</comment>
<dbReference type="EMBL" id="JAINDJ010000004">
    <property type="protein sequence ID" value="KAG9450475.1"/>
    <property type="molecule type" value="Genomic_DNA"/>
</dbReference>
<evidence type="ECO:0000256" key="11">
    <source>
        <dbReference type="SAM" id="Phobius"/>
    </source>
</evidence>
<protein>
    <submittedName>
        <fullName evidence="12">Uncharacterized protein</fullName>
    </submittedName>
</protein>
<evidence type="ECO:0000256" key="2">
    <source>
        <dbReference type="ARBA" id="ARBA00006375"/>
    </source>
</evidence>
<dbReference type="InterPro" id="IPR023395">
    <property type="entry name" value="MCP_dom_sf"/>
</dbReference>
<feature type="repeat" description="Solcar" evidence="8">
    <location>
        <begin position="214"/>
        <end position="304"/>
    </location>
</feature>
<feature type="compositionally biased region" description="Polar residues" evidence="10">
    <location>
        <begin position="318"/>
        <end position="327"/>
    </location>
</feature>
<evidence type="ECO:0000256" key="9">
    <source>
        <dbReference type="RuleBase" id="RU000488"/>
    </source>
</evidence>
<keyword evidence="6 11" id="KW-1133">Transmembrane helix</keyword>
<feature type="transmembrane region" description="Helical" evidence="11">
    <location>
        <begin position="75"/>
        <end position="96"/>
    </location>
</feature>
<dbReference type="PANTHER" id="PTHR45683">
    <property type="entry name" value="MITOCHONDRIAL NICOTINAMIDE ADENINE DINUCLEOTIDE TRANSPORTER 1-RELATED-RELATED"/>
    <property type="match status" value="1"/>
</dbReference>
<sequence length="370" mass="39843">MSGNKEGPSRRYLLCNAGAGAASGAIAATVVCPLDVIKTRLQVHGIKQMPKSGLGGNLIITGLEQIIKNEGFRGLYRGLSPTILALIPNWAVYFTVYEHLKGLLVSNVDGNHQPPVVAHLISASSAGAATAFATNPLWVVKTRLQTQGMRTGVVPYTSIISALRRIAHEEGIRGLYSGLLPALAGVSHVAIQFPAYEKIKSYLASRDNTTVDKLGAGKVAVASSLSKILASTLTYPHEVVRSRLQEQGLARHAEIRYLGVADCIKKIFQQEGIRGFYRGCAINLCRTTPAAVITFTSYEMINRFLNRVLPPEPKEESQNQPKSSSSNCEKEKDNSKGEDGDVITGQSQVRTNTTSSLDSLGNKEQIPASN</sequence>
<organism evidence="12 13">
    <name type="scientific">Aristolochia fimbriata</name>
    <name type="common">White veined hardy Dutchman's pipe vine</name>
    <dbReference type="NCBI Taxonomy" id="158543"/>
    <lineage>
        <taxon>Eukaryota</taxon>
        <taxon>Viridiplantae</taxon>
        <taxon>Streptophyta</taxon>
        <taxon>Embryophyta</taxon>
        <taxon>Tracheophyta</taxon>
        <taxon>Spermatophyta</taxon>
        <taxon>Magnoliopsida</taxon>
        <taxon>Magnoliidae</taxon>
        <taxon>Piperales</taxon>
        <taxon>Aristolochiaceae</taxon>
        <taxon>Aristolochia</taxon>
    </lineage>
</organism>
<feature type="compositionally biased region" description="Basic and acidic residues" evidence="10">
    <location>
        <begin position="328"/>
        <end position="339"/>
    </location>
</feature>
<gene>
    <name evidence="12" type="ORF">H6P81_010440</name>
</gene>
<dbReference type="Proteomes" id="UP000825729">
    <property type="component" value="Unassembled WGS sequence"/>
</dbReference>
<proteinExistence type="inferred from homology"/>
<evidence type="ECO:0000256" key="1">
    <source>
        <dbReference type="ARBA" id="ARBA00004141"/>
    </source>
</evidence>
<dbReference type="InterPro" id="IPR018108">
    <property type="entry name" value="MCP_transmembrane"/>
</dbReference>
<feature type="region of interest" description="Disordered" evidence="10">
    <location>
        <begin position="310"/>
        <end position="370"/>
    </location>
</feature>